<evidence type="ECO:0000256" key="1">
    <source>
        <dbReference type="ARBA" id="ARBA00001974"/>
    </source>
</evidence>
<sequence>MAEYLIANQIQEVLEITGDPPQDMRWKIYPTTSIDVIRKFKAEIPGIKVYAGIDQYRESMRKEADYIKRKIQAGADGFFTQPFFDLRLMEIYTEILQGQEVYWGISPVTSEKSLHYWETKNNVVFPASFQPNLEWNIAFARQALDFTRQTQANIYFMPIRTNVDQYLQGIFADK</sequence>
<organism evidence="6">
    <name type="scientific">bioreactor metagenome</name>
    <dbReference type="NCBI Taxonomy" id="1076179"/>
    <lineage>
        <taxon>unclassified sequences</taxon>
        <taxon>metagenomes</taxon>
        <taxon>ecological metagenomes</taxon>
    </lineage>
</organism>
<name>A0A645GU83_9ZZZZ</name>
<dbReference type="InterPro" id="IPR029041">
    <property type="entry name" value="FAD-linked_oxidoreductase-like"/>
</dbReference>
<comment type="pathway">
    <text evidence="2">One-carbon metabolism; tetrahydrofolate interconversion.</text>
</comment>
<gene>
    <name evidence="6" type="ORF">SDC9_176771</name>
</gene>
<accession>A0A645GU83</accession>
<dbReference type="AlphaFoldDB" id="A0A645GU83"/>
<dbReference type="GO" id="GO:0004489">
    <property type="term" value="F:methylenetetrahydrofolate reductase [NAD(P)H] activity"/>
    <property type="evidence" value="ECO:0007669"/>
    <property type="project" value="InterPro"/>
</dbReference>
<evidence type="ECO:0000256" key="5">
    <source>
        <dbReference type="ARBA" id="ARBA00023002"/>
    </source>
</evidence>
<evidence type="ECO:0000313" key="6">
    <source>
        <dbReference type="EMBL" id="MPN29319.1"/>
    </source>
</evidence>
<dbReference type="Pfam" id="PF02219">
    <property type="entry name" value="MTHFR"/>
    <property type="match status" value="1"/>
</dbReference>
<reference evidence="6" key="1">
    <citation type="submission" date="2019-08" db="EMBL/GenBank/DDBJ databases">
        <authorList>
            <person name="Kucharzyk K."/>
            <person name="Murdoch R.W."/>
            <person name="Higgins S."/>
            <person name="Loffler F."/>
        </authorList>
    </citation>
    <scope>NUCLEOTIDE SEQUENCE</scope>
</reference>
<dbReference type="Gene3D" id="3.20.20.220">
    <property type="match status" value="1"/>
</dbReference>
<comment type="cofactor">
    <cofactor evidence="1">
        <name>FAD</name>
        <dbReference type="ChEBI" id="CHEBI:57692"/>
    </cofactor>
</comment>
<keyword evidence="5" id="KW-0560">Oxidoreductase</keyword>
<keyword evidence="4" id="KW-0274">FAD</keyword>
<protein>
    <submittedName>
        <fullName evidence="6">Uncharacterized protein</fullName>
    </submittedName>
</protein>
<proteinExistence type="predicted"/>
<dbReference type="EMBL" id="VSSQ01079942">
    <property type="protein sequence ID" value="MPN29319.1"/>
    <property type="molecule type" value="Genomic_DNA"/>
</dbReference>
<dbReference type="GO" id="GO:0035999">
    <property type="term" value="P:tetrahydrofolate interconversion"/>
    <property type="evidence" value="ECO:0007669"/>
    <property type="project" value="UniProtKB-UniPathway"/>
</dbReference>
<keyword evidence="3" id="KW-0285">Flavoprotein</keyword>
<dbReference type="UniPathway" id="UPA00193"/>
<evidence type="ECO:0000256" key="2">
    <source>
        <dbReference type="ARBA" id="ARBA00004777"/>
    </source>
</evidence>
<comment type="caution">
    <text evidence="6">The sequence shown here is derived from an EMBL/GenBank/DDBJ whole genome shotgun (WGS) entry which is preliminary data.</text>
</comment>
<dbReference type="SUPFAM" id="SSF51730">
    <property type="entry name" value="FAD-linked oxidoreductase"/>
    <property type="match status" value="1"/>
</dbReference>
<evidence type="ECO:0000256" key="3">
    <source>
        <dbReference type="ARBA" id="ARBA00022630"/>
    </source>
</evidence>
<dbReference type="GO" id="GO:0006555">
    <property type="term" value="P:methionine metabolic process"/>
    <property type="evidence" value="ECO:0007669"/>
    <property type="project" value="InterPro"/>
</dbReference>
<dbReference type="InterPro" id="IPR003171">
    <property type="entry name" value="Mehydrof_redctse-like"/>
</dbReference>
<evidence type="ECO:0000256" key="4">
    <source>
        <dbReference type="ARBA" id="ARBA00022827"/>
    </source>
</evidence>